<dbReference type="InterPro" id="IPR001680">
    <property type="entry name" value="WD40_rpt"/>
</dbReference>
<name>A0A0V1LEI6_9BILA</name>
<evidence type="ECO:0000313" key="4">
    <source>
        <dbReference type="Proteomes" id="UP000054721"/>
    </source>
</evidence>
<evidence type="ECO:0000313" key="3">
    <source>
        <dbReference type="EMBL" id="KRZ57953.1"/>
    </source>
</evidence>
<gene>
    <name evidence="3" type="primary">WDR36</name>
    <name evidence="3" type="ORF">T02_13254</name>
</gene>
<dbReference type="EMBL" id="JYDW01000066">
    <property type="protein sequence ID" value="KRZ57953.1"/>
    <property type="molecule type" value="Genomic_DNA"/>
</dbReference>
<reference evidence="3 4" key="1">
    <citation type="submission" date="2015-05" db="EMBL/GenBank/DDBJ databases">
        <title>Evolution of Trichinella species and genotypes.</title>
        <authorList>
            <person name="Korhonen P.K."/>
            <person name="Edoardo P."/>
            <person name="Giuseppe L.R."/>
            <person name="Gasser R.B."/>
        </authorList>
    </citation>
    <scope>NUCLEOTIDE SEQUENCE [LARGE SCALE GENOMIC DNA]</scope>
    <source>
        <strain evidence="3">ISS10</strain>
    </source>
</reference>
<comment type="caution">
    <text evidence="3">The sequence shown here is derived from an EMBL/GenBank/DDBJ whole genome shotgun (WGS) entry which is preliminary data.</text>
</comment>
<keyword evidence="1" id="KW-0853">WD repeat</keyword>
<evidence type="ECO:0000256" key="2">
    <source>
        <dbReference type="SAM" id="MobiDB-lite"/>
    </source>
</evidence>
<dbReference type="PROSITE" id="PS50082">
    <property type="entry name" value="WD_REPEATS_2"/>
    <property type="match status" value="1"/>
</dbReference>
<sequence length="274" mass="30616">MNSDTNFTGIATDDLSLHFYDIFNRRTVHQFDKCHGNRITDLGFRPGGLWLVSSSLDCTIEVWVLASACLVDVLAFDDACRSFAISPNIKYLATVQCEQRGIYLWSNKTYYRPSITLRQMPADYEPGTVFQLPGASCIDEKESTESGDEVVEQHPMQQEVTEEDASRWANLSDLDMHRQRNKPKQHFDVEEEVAQPSRLLNSPIVLSASNHEASISSELLLIIENDAAYFSAFYHLLSSNVSSVCSELVNLGPESGAGSERLLQVFIQIAIKAG</sequence>
<dbReference type="AlphaFoldDB" id="A0A0V1LEI6"/>
<evidence type="ECO:0000256" key="1">
    <source>
        <dbReference type="PROSITE-ProRule" id="PRU00221"/>
    </source>
</evidence>
<accession>A0A0V1LEI6</accession>
<dbReference type="InterPro" id="IPR036322">
    <property type="entry name" value="WD40_repeat_dom_sf"/>
</dbReference>
<dbReference type="STRING" id="6335.A0A0V1LEI6"/>
<dbReference type="Gene3D" id="2.130.10.10">
    <property type="entry name" value="YVTN repeat-like/Quinoprotein amine dehydrogenase"/>
    <property type="match status" value="1"/>
</dbReference>
<keyword evidence="4" id="KW-1185">Reference proteome</keyword>
<dbReference type="SUPFAM" id="SSF50978">
    <property type="entry name" value="WD40 repeat-like"/>
    <property type="match status" value="1"/>
</dbReference>
<dbReference type="PANTHER" id="PTHR22840">
    <property type="entry name" value="WD REPEAT-CONTAINING PROTEIN 36"/>
    <property type="match status" value="1"/>
</dbReference>
<dbReference type="GO" id="GO:0032040">
    <property type="term" value="C:small-subunit processome"/>
    <property type="evidence" value="ECO:0007669"/>
    <property type="project" value="TreeGrafter"/>
</dbReference>
<dbReference type="GO" id="GO:0006364">
    <property type="term" value="P:rRNA processing"/>
    <property type="evidence" value="ECO:0007669"/>
    <property type="project" value="TreeGrafter"/>
</dbReference>
<dbReference type="GO" id="GO:0034388">
    <property type="term" value="C:Pwp2p-containing subcomplex of 90S preribosome"/>
    <property type="evidence" value="ECO:0007669"/>
    <property type="project" value="TreeGrafter"/>
</dbReference>
<dbReference type="PANTHER" id="PTHR22840:SF12">
    <property type="entry name" value="WD REPEAT-CONTAINING PROTEIN 36"/>
    <property type="match status" value="1"/>
</dbReference>
<protein>
    <submittedName>
        <fullName evidence="3">WD repeat-containing protein 36</fullName>
    </submittedName>
</protein>
<organism evidence="3 4">
    <name type="scientific">Trichinella nativa</name>
    <dbReference type="NCBI Taxonomy" id="6335"/>
    <lineage>
        <taxon>Eukaryota</taxon>
        <taxon>Metazoa</taxon>
        <taxon>Ecdysozoa</taxon>
        <taxon>Nematoda</taxon>
        <taxon>Enoplea</taxon>
        <taxon>Dorylaimia</taxon>
        <taxon>Trichinellida</taxon>
        <taxon>Trichinellidae</taxon>
        <taxon>Trichinella</taxon>
    </lineage>
</organism>
<feature type="repeat" description="WD" evidence="1">
    <location>
        <begin position="32"/>
        <end position="63"/>
    </location>
</feature>
<feature type="region of interest" description="Disordered" evidence="2">
    <location>
        <begin position="143"/>
        <end position="164"/>
    </location>
</feature>
<proteinExistence type="predicted"/>
<dbReference type="Pfam" id="PF25168">
    <property type="entry name" value="Beta-prop_WDR36-Utp21_2nd"/>
    <property type="match status" value="1"/>
</dbReference>
<dbReference type="OrthoDB" id="5919541at2759"/>
<dbReference type="Proteomes" id="UP000054721">
    <property type="component" value="Unassembled WGS sequence"/>
</dbReference>
<dbReference type="InterPro" id="IPR015943">
    <property type="entry name" value="WD40/YVTN_repeat-like_dom_sf"/>
</dbReference>
<dbReference type="SMART" id="SM00320">
    <property type="entry name" value="WD40"/>
    <property type="match status" value="2"/>
</dbReference>